<keyword evidence="2 4" id="KW-0238">DNA-binding</keyword>
<keyword evidence="3" id="KW-0804">Transcription</keyword>
<reference evidence="6 7" key="1">
    <citation type="submission" date="2016-10" db="EMBL/GenBank/DDBJ databases">
        <authorList>
            <person name="de Groot N.N."/>
        </authorList>
    </citation>
    <scope>NUCLEOTIDE SEQUENCE [LARGE SCALE GENOMIC DNA]</scope>
    <source>
        <strain evidence="7">P4-7,KCTC 19426,CECT 7604</strain>
    </source>
</reference>
<evidence type="ECO:0000256" key="3">
    <source>
        <dbReference type="ARBA" id="ARBA00023163"/>
    </source>
</evidence>
<dbReference type="Proteomes" id="UP000198741">
    <property type="component" value="Chromosome I"/>
</dbReference>
<evidence type="ECO:0000313" key="7">
    <source>
        <dbReference type="Proteomes" id="UP000198741"/>
    </source>
</evidence>
<dbReference type="EMBL" id="LT629710">
    <property type="protein sequence ID" value="SDO79809.1"/>
    <property type="molecule type" value="Genomic_DNA"/>
</dbReference>
<dbReference type="InterPro" id="IPR001647">
    <property type="entry name" value="HTH_TetR"/>
</dbReference>
<dbReference type="RefSeq" id="WP_090475834.1">
    <property type="nucleotide sequence ID" value="NZ_LT629710.1"/>
</dbReference>
<protein>
    <submittedName>
        <fullName evidence="6">Regulatory protein, tetR family</fullName>
    </submittedName>
</protein>
<evidence type="ECO:0000256" key="1">
    <source>
        <dbReference type="ARBA" id="ARBA00023015"/>
    </source>
</evidence>
<evidence type="ECO:0000256" key="2">
    <source>
        <dbReference type="ARBA" id="ARBA00023125"/>
    </source>
</evidence>
<evidence type="ECO:0000256" key="4">
    <source>
        <dbReference type="PROSITE-ProRule" id="PRU00335"/>
    </source>
</evidence>
<evidence type="ECO:0000259" key="5">
    <source>
        <dbReference type="PROSITE" id="PS50977"/>
    </source>
</evidence>
<accession>A0A1H0MHA5</accession>
<feature type="DNA-binding region" description="H-T-H motif" evidence="4">
    <location>
        <begin position="25"/>
        <end position="44"/>
    </location>
</feature>
<dbReference type="PROSITE" id="PS50977">
    <property type="entry name" value="HTH_TETR_2"/>
    <property type="match status" value="1"/>
</dbReference>
<proteinExistence type="predicted"/>
<dbReference type="OrthoDB" id="3474596at2"/>
<name>A0A1H0MHA5_9ACTN</name>
<dbReference type="Pfam" id="PF00440">
    <property type="entry name" value="TetR_N"/>
    <property type="match status" value="1"/>
</dbReference>
<evidence type="ECO:0000313" key="6">
    <source>
        <dbReference type="EMBL" id="SDO79809.1"/>
    </source>
</evidence>
<dbReference type="AlphaFoldDB" id="A0A1H0MHA5"/>
<dbReference type="InterPro" id="IPR009057">
    <property type="entry name" value="Homeodomain-like_sf"/>
</dbReference>
<dbReference type="PRINTS" id="PR00455">
    <property type="entry name" value="HTHTETR"/>
</dbReference>
<dbReference type="PANTHER" id="PTHR47506:SF1">
    <property type="entry name" value="HTH-TYPE TRANSCRIPTIONAL REGULATOR YJDC"/>
    <property type="match status" value="1"/>
</dbReference>
<keyword evidence="7" id="KW-1185">Reference proteome</keyword>
<sequence>MTDARQKLLDAALVTLRDKGIAGTSARVIAGEAGLSQGLVFYHFGSVDALIDAACRTATKARVDLYRDRFARVTSLHDLLALGRTLHDEERAAGSVTVMAQVLAGAQQSPALVEAGRHSLDLWLSEIESTIRRVIVESPIADAIDVRGLSRAVSAAFIGLELYEGVDPAGATDAFAALDQLAVLIEVVEDLGPIARRALRNRMRKAAR</sequence>
<dbReference type="SUPFAM" id="SSF46689">
    <property type="entry name" value="Homeodomain-like"/>
    <property type="match status" value="1"/>
</dbReference>
<dbReference type="STRING" id="1090615.SAMN04515671_2015"/>
<dbReference type="Gene3D" id="1.10.357.10">
    <property type="entry name" value="Tetracycline Repressor, domain 2"/>
    <property type="match status" value="1"/>
</dbReference>
<dbReference type="GO" id="GO:0003677">
    <property type="term" value="F:DNA binding"/>
    <property type="evidence" value="ECO:0007669"/>
    <property type="project" value="UniProtKB-UniRule"/>
</dbReference>
<organism evidence="6 7">
    <name type="scientific">Nakamurella panacisegetis</name>
    <dbReference type="NCBI Taxonomy" id="1090615"/>
    <lineage>
        <taxon>Bacteria</taxon>
        <taxon>Bacillati</taxon>
        <taxon>Actinomycetota</taxon>
        <taxon>Actinomycetes</taxon>
        <taxon>Nakamurellales</taxon>
        <taxon>Nakamurellaceae</taxon>
        <taxon>Nakamurella</taxon>
    </lineage>
</organism>
<dbReference type="PANTHER" id="PTHR47506">
    <property type="entry name" value="TRANSCRIPTIONAL REGULATORY PROTEIN"/>
    <property type="match status" value="1"/>
</dbReference>
<keyword evidence="1" id="KW-0805">Transcription regulation</keyword>
<gene>
    <name evidence="6" type="ORF">SAMN04515671_2015</name>
</gene>
<feature type="domain" description="HTH tetR-type" evidence="5">
    <location>
        <begin position="2"/>
        <end position="62"/>
    </location>
</feature>